<dbReference type="PANTHER" id="PTHR44591:SF3">
    <property type="entry name" value="RESPONSE REGULATORY DOMAIN-CONTAINING PROTEIN"/>
    <property type="match status" value="1"/>
</dbReference>
<dbReference type="EMBL" id="CP026604">
    <property type="protein sequence ID" value="AWB67547.1"/>
    <property type="molecule type" value="Genomic_DNA"/>
</dbReference>
<evidence type="ECO:0000313" key="4">
    <source>
        <dbReference type="EMBL" id="AWB67547.1"/>
    </source>
</evidence>
<dbReference type="CDD" id="cd00156">
    <property type="entry name" value="REC"/>
    <property type="match status" value="1"/>
</dbReference>
<evidence type="ECO:0000313" key="5">
    <source>
        <dbReference type="Proteomes" id="UP000244441"/>
    </source>
</evidence>
<keyword evidence="5" id="KW-1185">Reference proteome</keyword>
<dbReference type="PROSITE" id="PS50110">
    <property type="entry name" value="RESPONSE_REGULATORY"/>
    <property type="match status" value="1"/>
</dbReference>
<gene>
    <name evidence="4" type="ORF">C2869_14355</name>
</gene>
<feature type="modified residue" description="4-aspartylphosphate" evidence="2">
    <location>
        <position position="55"/>
    </location>
</feature>
<organism evidence="4 5">
    <name type="scientific">Saccharobesus litoralis</name>
    <dbReference type="NCBI Taxonomy" id="2172099"/>
    <lineage>
        <taxon>Bacteria</taxon>
        <taxon>Pseudomonadati</taxon>
        <taxon>Pseudomonadota</taxon>
        <taxon>Gammaproteobacteria</taxon>
        <taxon>Alteromonadales</taxon>
        <taxon>Alteromonadaceae</taxon>
        <taxon>Saccharobesus</taxon>
    </lineage>
</organism>
<dbReference type="InterPro" id="IPR050595">
    <property type="entry name" value="Bact_response_regulator"/>
</dbReference>
<evidence type="ECO:0000256" key="1">
    <source>
        <dbReference type="ARBA" id="ARBA00022553"/>
    </source>
</evidence>
<dbReference type="Proteomes" id="UP000244441">
    <property type="component" value="Chromosome"/>
</dbReference>
<evidence type="ECO:0000259" key="3">
    <source>
        <dbReference type="PROSITE" id="PS50110"/>
    </source>
</evidence>
<dbReference type="KEGG" id="cate:C2869_14355"/>
<protein>
    <recommendedName>
        <fullName evidence="3">Response regulatory domain-containing protein</fullName>
    </recommendedName>
</protein>
<evidence type="ECO:0000256" key="2">
    <source>
        <dbReference type="PROSITE-ProRule" id="PRU00169"/>
    </source>
</evidence>
<dbReference type="SMART" id="SM00448">
    <property type="entry name" value="REC"/>
    <property type="match status" value="1"/>
</dbReference>
<sequence>MFKILVADDSSQVHRIVKSILHEYFEVRPTIYCALDGAQAKKIFAENKPDIVITDLYMPLLDGFNLTIYFKTSEDAPYVIAISANPEYSENDQVSSLEKVKQLGADAIVDKSVMFDGLPQALDKYCAATSGE</sequence>
<dbReference type="Pfam" id="PF00072">
    <property type="entry name" value="Response_reg"/>
    <property type="match status" value="1"/>
</dbReference>
<name>A0A2S0VTL3_9ALTE</name>
<proteinExistence type="predicted"/>
<dbReference type="OrthoDB" id="9796655at2"/>
<dbReference type="PANTHER" id="PTHR44591">
    <property type="entry name" value="STRESS RESPONSE REGULATOR PROTEIN 1"/>
    <property type="match status" value="1"/>
</dbReference>
<dbReference type="SUPFAM" id="SSF52172">
    <property type="entry name" value="CheY-like"/>
    <property type="match status" value="1"/>
</dbReference>
<dbReference type="InterPro" id="IPR001789">
    <property type="entry name" value="Sig_transdc_resp-reg_receiver"/>
</dbReference>
<feature type="domain" description="Response regulatory" evidence="3">
    <location>
        <begin position="3"/>
        <end position="126"/>
    </location>
</feature>
<reference evidence="4 5" key="1">
    <citation type="submission" date="2018-01" db="EMBL/GenBank/DDBJ databases">
        <title>Genome sequence of a Cantenovulum-like bacteria.</title>
        <authorList>
            <person name="Tan W.R."/>
            <person name="Lau N.-S."/>
            <person name="Go F."/>
            <person name="Amirul A.-A.A."/>
        </authorList>
    </citation>
    <scope>NUCLEOTIDE SEQUENCE [LARGE SCALE GENOMIC DNA]</scope>
    <source>
        <strain evidence="4 5">CCB-QB4</strain>
    </source>
</reference>
<accession>A0A2S0VTL3</accession>
<dbReference type="GO" id="GO:0000160">
    <property type="term" value="P:phosphorelay signal transduction system"/>
    <property type="evidence" value="ECO:0007669"/>
    <property type="project" value="InterPro"/>
</dbReference>
<dbReference type="InterPro" id="IPR011006">
    <property type="entry name" value="CheY-like_superfamily"/>
</dbReference>
<dbReference type="Gene3D" id="3.40.50.2300">
    <property type="match status" value="1"/>
</dbReference>
<keyword evidence="1 2" id="KW-0597">Phosphoprotein</keyword>
<dbReference type="RefSeq" id="WP_108603593.1">
    <property type="nucleotide sequence ID" value="NZ_CP026604.1"/>
</dbReference>
<dbReference type="AlphaFoldDB" id="A0A2S0VTL3"/>